<evidence type="ECO:0000313" key="1">
    <source>
        <dbReference type="EMBL" id="MBB4018400.1"/>
    </source>
</evidence>
<gene>
    <name evidence="1" type="ORF">GGR16_003447</name>
</gene>
<evidence type="ECO:0000313" key="2">
    <source>
        <dbReference type="Proteomes" id="UP000577362"/>
    </source>
</evidence>
<reference evidence="1 2" key="1">
    <citation type="submission" date="2020-08" db="EMBL/GenBank/DDBJ databases">
        <title>Genomic Encyclopedia of Type Strains, Phase IV (KMG-IV): sequencing the most valuable type-strain genomes for metagenomic binning, comparative biology and taxonomic classification.</title>
        <authorList>
            <person name="Goeker M."/>
        </authorList>
    </citation>
    <scope>NUCLEOTIDE SEQUENCE [LARGE SCALE GENOMIC DNA]</scope>
    <source>
        <strain evidence="1 2">DSM 103737</strain>
    </source>
</reference>
<protein>
    <submittedName>
        <fullName evidence="1">Uncharacterized protein</fullName>
    </submittedName>
</protein>
<sequence>MRRREAVEARNMAIATHIRAAFGFVITTASPSR</sequence>
<name>A0A840BZN1_9HYPH</name>
<comment type="caution">
    <text evidence="1">The sequence shown here is derived from an EMBL/GenBank/DDBJ whole genome shotgun (WGS) entry which is preliminary data.</text>
</comment>
<dbReference type="EMBL" id="JACIEN010000004">
    <property type="protein sequence ID" value="MBB4018400.1"/>
    <property type="molecule type" value="Genomic_DNA"/>
</dbReference>
<keyword evidence="2" id="KW-1185">Reference proteome</keyword>
<accession>A0A840BZN1</accession>
<dbReference type="AlphaFoldDB" id="A0A840BZN1"/>
<dbReference type="Proteomes" id="UP000577362">
    <property type="component" value="Unassembled WGS sequence"/>
</dbReference>
<proteinExistence type="predicted"/>
<organism evidence="1 2">
    <name type="scientific">Chelatococcus caeni</name>
    <dbReference type="NCBI Taxonomy" id="1348468"/>
    <lineage>
        <taxon>Bacteria</taxon>
        <taxon>Pseudomonadati</taxon>
        <taxon>Pseudomonadota</taxon>
        <taxon>Alphaproteobacteria</taxon>
        <taxon>Hyphomicrobiales</taxon>
        <taxon>Chelatococcaceae</taxon>
        <taxon>Chelatococcus</taxon>
    </lineage>
</organism>